<proteinExistence type="predicted"/>
<protein>
    <submittedName>
        <fullName evidence="1">Uncharacterized protein</fullName>
    </submittedName>
</protein>
<accession>A0A6C0J580</accession>
<name>A0A6C0J580_9ZZZZ</name>
<dbReference type="AlphaFoldDB" id="A0A6C0J580"/>
<organism evidence="1">
    <name type="scientific">viral metagenome</name>
    <dbReference type="NCBI Taxonomy" id="1070528"/>
    <lineage>
        <taxon>unclassified sequences</taxon>
        <taxon>metagenomes</taxon>
        <taxon>organismal metagenomes</taxon>
    </lineage>
</organism>
<reference evidence="1" key="1">
    <citation type="journal article" date="2020" name="Nature">
        <title>Giant virus diversity and host interactions through global metagenomics.</title>
        <authorList>
            <person name="Schulz F."/>
            <person name="Roux S."/>
            <person name="Paez-Espino D."/>
            <person name="Jungbluth S."/>
            <person name="Walsh D.A."/>
            <person name="Denef V.J."/>
            <person name="McMahon K.D."/>
            <person name="Konstantinidis K.T."/>
            <person name="Eloe-Fadrosh E.A."/>
            <person name="Kyrpides N.C."/>
            <person name="Woyke T."/>
        </authorList>
    </citation>
    <scope>NUCLEOTIDE SEQUENCE</scope>
    <source>
        <strain evidence="1">GVMAG-M-3300025860-20</strain>
    </source>
</reference>
<evidence type="ECO:0000313" key="1">
    <source>
        <dbReference type="EMBL" id="QHU00792.1"/>
    </source>
</evidence>
<dbReference type="EMBL" id="MN740329">
    <property type="protein sequence ID" value="QHU00792.1"/>
    <property type="molecule type" value="Genomic_DNA"/>
</dbReference>
<sequence>MTAKYNNMCTYRGGPRICDCESKKEHKRMIGLNTDYSNRDLMTMYQKPKYYNNNHR</sequence>